<proteinExistence type="predicted"/>
<reference evidence="1 2" key="1">
    <citation type="submission" date="2018-07" db="EMBL/GenBank/DDBJ databases">
        <title>Dyella tabacisoli L4-6T, whole genome shotgun sequence.</title>
        <authorList>
            <person name="Zhou X.-K."/>
            <person name="Li W.-J."/>
            <person name="Duan Y.-Q."/>
        </authorList>
    </citation>
    <scope>NUCLEOTIDE SEQUENCE [LARGE SCALE GENOMIC DNA]</scope>
    <source>
        <strain evidence="1 2">L4-6</strain>
    </source>
</reference>
<name>A0A369UU36_9GAMM</name>
<dbReference type="EMBL" id="QQAH01000009">
    <property type="protein sequence ID" value="RDD81849.1"/>
    <property type="molecule type" value="Genomic_DNA"/>
</dbReference>
<sequence>MDAKADYFAYAVCRTHDGQAWEVNTRQGNIYTALDKSYADHDKAMAAGVDWLLEQVDREPHEQSLRAVIRQGEP</sequence>
<organism evidence="1 2">
    <name type="scientific">Dyella tabacisoli</name>
    <dbReference type="NCBI Taxonomy" id="2282381"/>
    <lineage>
        <taxon>Bacteria</taxon>
        <taxon>Pseudomonadati</taxon>
        <taxon>Pseudomonadota</taxon>
        <taxon>Gammaproteobacteria</taxon>
        <taxon>Lysobacterales</taxon>
        <taxon>Rhodanobacteraceae</taxon>
        <taxon>Dyella</taxon>
    </lineage>
</organism>
<dbReference type="OrthoDB" id="5593782at2"/>
<dbReference type="Proteomes" id="UP000253782">
    <property type="component" value="Unassembled WGS sequence"/>
</dbReference>
<comment type="caution">
    <text evidence="1">The sequence shown here is derived from an EMBL/GenBank/DDBJ whole genome shotgun (WGS) entry which is preliminary data.</text>
</comment>
<keyword evidence="2" id="KW-1185">Reference proteome</keyword>
<gene>
    <name evidence="1" type="ORF">DVJ77_10260</name>
</gene>
<protein>
    <submittedName>
        <fullName evidence="1">Uncharacterized protein</fullName>
    </submittedName>
</protein>
<accession>A0A369UU36</accession>
<dbReference type="AlphaFoldDB" id="A0A369UU36"/>
<evidence type="ECO:0000313" key="1">
    <source>
        <dbReference type="EMBL" id="RDD81849.1"/>
    </source>
</evidence>
<evidence type="ECO:0000313" key="2">
    <source>
        <dbReference type="Proteomes" id="UP000253782"/>
    </source>
</evidence>